<evidence type="ECO:0000256" key="1">
    <source>
        <dbReference type="ARBA" id="ARBA00004613"/>
    </source>
</evidence>
<evidence type="ECO:0000259" key="5">
    <source>
        <dbReference type="PROSITE" id="PS51677"/>
    </source>
</evidence>
<organism evidence="6 7">
    <name type="scientific">Allostreptomyces psammosilenae</name>
    <dbReference type="NCBI Taxonomy" id="1892865"/>
    <lineage>
        <taxon>Bacteria</taxon>
        <taxon>Bacillati</taxon>
        <taxon>Actinomycetota</taxon>
        <taxon>Actinomycetes</taxon>
        <taxon>Kitasatosporales</taxon>
        <taxon>Streptomycetaceae</taxon>
        <taxon>Allostreptomyces</taxon>
    </lineage>
</organism>
<dbReference type="SUPFAM" id="SSF88713">
    <property type="entry name" value="Glycoside hydrolase/deacetylase"/>
    <property type="match status" value="1"/>
</dbReference>
<evidence type="ECO:0000313" key="6">
    <source>
        <dbReference type="EMBL" id="NYI04745.1"/>
    </source>
</evidence>
<evidence type="ECO:0000256" key="4">
    <source>
        <dbReference type="SAM" id="SignalP"/>
    </source>
</evidence>
<comment type="subcellular location">
    <subcellularLocation>
        <location evidence="1">Secreted</location>
    </subcellularLocation>
</comment>
<dbReference type="AlphaFoldDB" id="A0A852ZSE7"/>
<keyword evidence="2 4" id="KW-0732">Signal</keyword>
<protein>
    <submittedName>
        <fullName evidence="6">Peptidoglycan/xylan/chitin deacetylase (PgdA/CDA1 family)</fullName>
    </submittedName>
</protein>
<keyword evidence="7" id="KW-1185">Reference proteome</keyword>
<sequence length="317" mass="33046">MAPAVTPHRGGERGTASPPARARRPRRPAVRTASLLLALAATAGTALAPQPAAGGTHPGPNGPTGPTVVSLTFDDGSEDHYLHVLPSLREHGMTGTFYVNSGRVGAPGYLTAAQLRALAAEGHEIGGHTADHARLTELDEAERGHQICDDRAALLDLGLPVRNFAHPFGADSPEVRRQVARCGYNSARDIGGIVSPGSCSGCRHAEPVPPPDRYGVRTPDSADERTTLATLQEYVLQAERNGGGWVPIVFHHVCDACSESLVITPETFDAFLDWLRPRAAAGTTVATVDGVIGGPLRPVPATASASGAELAGARRTD</sequence>
<feature type="signal peptide" evidence="4">
    <location>
        <begin position="1"/>
        <end position="48"/>
    </location>
</feature>
<dbReference type="Gene3D" id="3.20.20.370">
    <property type="entry name" value="Glycoside hydrolase/deacetylase"/>
    <property type="match status" value="1"/>
</dbReference>
<feature type="region of interest" description="Disordered" evidence="3">
    <location>
        <begin position="1"/>
        <end position="28"/>
    </location>
</feature>
<feature type="region of interest" description="Disordered" evidence="3">
    <location>
        <begin position="48"/>
        <end position="67"/>
    </location>
</feature>
<dbReference type="EMBL" id="JACBZD010000001">
    <property type="protein sequence ID" value="NYI04745.1"/>
    <property type="molecule type" value="Genomic_DNA"/>
</dbReference>
<accession>A0A852ZSE7</accession>
<comment type="caution">
    <text evidence="6">The sequence shown here is derived from an EMBL/GenBank/DDBJ whole genome shotgun (WGS) entry which is preliminary data.</text>
</comment>
<evidence type="ECO:0000313" key="7">
    <source>
        <dbReference type="Proteomes" id="UP000567795"/>
    </source>
</evidence>
<dbReference type="PROSITE" id="PS51677">
    <property type="entry name" value="NODB"/>
    <property type="match status" value="1"/>
</dbReference>
<dbReference type="PANTHER" id="PTHR34216">
    <property type="match status" value="1"/>
</dbReference>
<proteinExistence type="predicted"/>
<feature type="domain" description="NodB homology" evidence="5">
    <location>
        <begin position="67"/>
        <end position="317"/>
    </location>
</feature>
<dbReference type="RefSeq" id="WP_179813598.1">
    <property type="nucleotide sequence ID" value="NZ_JACBZD010000001.1"/>
</dbReference>
<dbReference type="CDD" id="cd10967">
    <property type="entry name" value="CE4_GLA_like_6s"/>
    <property type="match status" value="1"/>
</dbReference>
<dbReference type="InterPro" id="IPR051398">
    <property type="entry name" value="Polysacch_Deacetylase"/>
</dbReference>
<feature type="chain" id="PRO_5038907201" evidence="4">
    <location>
        <begin position="49"/>
        <end position="317"/>
    </location>
</feature>
<evidence type="ECO:0000256" key="3">
    <source>
        <dbReference type="SAM" id="MobiDB-lite"/>
    </source>
</evidence>
<dbReference type="Proteomes" id="UP000567795">
    <property type="component" value="Unassembled WGS sequence"/>
</dbReference>
<feature type="region of interest" description="Disordered" evidence="3">
    <location>
        <begin position="296"/>
        <end position="317"/>
    </location>
</feature>
<dbReference type="GO" id="GO:0016810">
    <property type="term" value="F:hydrolase activity, acting on carbon-nitrogen (but not peptide) bonds"/>
    <property type="evidence" value="ECO:0007669"/>
    <property type="project" value="InterPro"/>
</dbReference>
<gene>
    <name evidence="6" type="ORF">FHU37_001688</name>
</gene>
<dbReference type="PANTHER" id="PTHR34216:SF3">
    <property type="entry name" value="POLY-BETA-1,6-N-ACETYL-D-GLUCOSAMINE N-DEACETYLASE"/>
    <property type="match status" value="1"/>
</dbReference>
<dbReference type="Pfam" id="PF01522">
    <property type="entry name" value="Polysacc_deac_1"/>
    <property type="match status" value="1"/>
</dbReference>
<dbReference type="GO" id="GO:0005975">
    <property type="term" value="P:carbohydrate metabolic process"/>
    <property type="evidence" value="ECO:0007669"/>
    <property type="project" value="InterPro"/>
</dbReference>
<dbReference type="InterPro" id="IPR002509">
    <property type="entry name" value="NODB_dom"/>
</dbReference>
<evidence type="ECO:0000256" key="2">
    <source>
        <dbReference type="ARBA" id="ARBA00022729"/>
    </source>
</evidence>
<dbReference type="InterPro" id="IPR011330">
    <property type="entry name" value="Glyco_hydro/deAcase_b/a-brl"/>
</dbReference>
<reference evidence="6 7" key="1">
    <citation type="submission" date="2020-07" db="EMBL/GenBank/DDBJ databases">
        <title>Sequencing the genomes of 1000 actinobacteria strains.</title>
        <authorList>
            <person name="Klenk H.-P."/>
        </authorList>
    </citation>
    <scope>NUCLEOTIDE SEQUENCE [LARGE SCALE GENOMIC DNA]</scope>
    <source>
        <strain evidence="6 7">DSM 42178</strain>
    </source>
</reference>
<dbReference type="GO" id="GO:0005576">
    <property type="term" value="C:extracellular region"/>
    <property type="evidence" value="ECO:0007669"/>
    <property type="project" value="UniProtKB-SubCell"/>
</dbReference>
<name>A0A852ZSE7_9ACTN</name>